<keyword evidence="6 11" id="KW-1133">Transmembrane helix</keyword>
<evidence type="ECO:0000256" key="6">
    <source>
        <dbReference type="ARBA" id="ARBA00022989"/>
    </source>
</evidence>
<evidence type="ECO:0000313" key="13">
    <source>
        <dbReference type="Proteomes" id="UP000238479"/>
    </source>
</evidence>
<dbReference type="GO" id="GO:0020037">
    <property type="term" value="F:heme binding"/>
    <property type="evidence" value="ECO:0007669"/>
    <property type="project" value="InterPro"/>
</dbReference>
<dbReference type="GO" id="GO:0016705">
    <property type="term" value="F:oxidoreductase activity, acting on paired donors, with incorporation or reduction of molecular oxygen"/>
    <property type="evidence" value="ECO:0007669"/>
    <property type="project" value="InterPro"/>
</dbReference>
<dbReference type="InterPro" id="IPR036396">
    <property type="entry name" value="Cyt_P450_sf"/>
</dbReference>
<evidence type="ECO:0000256" key="4">
    <source>
        <dbReference type="ARBA" id="ARBA00022692"/>
    </source>
</evidence>
<evidence type="ECO:0000256" key="7">
    <source>
        <dbReference type="ARBA" id="ARBA00023002"/>
    </source>
</evidence>
<feature type="transmembrane region" description="Helical" evidence="11">
    <location>
        <begin position="6"/>
        <end position="27"/>
    </location>
</feature>
<dbReference type="GO" id="GO:0004497">
    <property type="term" value="F:monooxygenase activity"/>
    <property type="evidence" value="ECO:0007669"/>
    <property type="project" value="UniProtKB-KW"/>
</dbReference>
<keyword evidence="9" id="KW-0503">Monooxygenase</keyword>
<gene>
    <name evidence="12" type="ORF">RchiOBHm_Chr4g0437431</name>
</gene>
<evidence type="ECO:0000256" key="2">
    <source>
        <dbReference type="ARBA" id="ARBA00010617"/>
    </source>
</evidence>
<accession>A0A2P6R2H0</accession>
<evidence type="ECO:0000256" key="9">
    <source>
        <dbReference type="ARBA" id="ARBA00023033"/>
    </source>
</evidence>
<evidence type="ECO:0000256" key="5">
    <source>
        <dbReference type="ARBA" id="ARBA00022723"/>
    </source>
</evidence>
<proteinExistence type="inferred from homology"/>
<dbReference type="SUPFAM" id="SSF48264">
    <property type="entry name" value="Cytochrome P450"/>
    <property type="match status" value="1"/>
</dbReference>
<dbReference type="EMBL" id="PDCK01000042">
    <property type="protein sequence ID" value="PRQ40569.1"/>
    <property type="molecule type" value="Genomic_DNA"/>
</dbReference>
<keyword evidence="4 11" id="KW-0812">Transmembrane</keyword>
<dbReference type="PANTHER" id="PTHR24282:SF20">
    <property type="entry name" value="CYTOCHROME P450 CYP749A22-LIKE"/>
    <property type="match status" value="1"/>
</dbReference>
<comment type="similarity">
    <text evidence="2">Belongs to the cytochrome P450 family.</text>
</comment>
<dbReference type="GO" id="GO:0016020">
    <property type="term" value="C:membrane"/>
    <property type="evidence" value="ECO:0007669"/>
    <property type="project" value="UniProtKB-SubCell"/>
</dbReference>
<feature type="transmembrane region" description="Helical" evidence="11">
    <location>
        <begin position="271"/>
        <end position="291"/>
    </location>
</feature>
<organism evidence="12 13">
    <name type="scientific">Rosa chinensis</name>
    <name type="common">China rose</name>
    <dbReference type="NCBI Taxonomy" id="74649"/>
    <lineage>
        <taxon>Eukaryota</taxon>
        <taxon>Viridiplantae</taxon>
        <taxon>Streptophyta</taxon>
        <taxon>Embryophyta</taxon>
        <taxon>Tracheophyta</taxon>
        <taxon>Spermatophyta</taxon>
        <taxon>Magnoliopsida</taxon>
        <taxon>eudicotyledons</taxon>
        <taxon>Gunneridae</taxon>
        <taxon>Pentapetalae</taxon>
        <taxon>rosids</taxon>
        <taxon>fabids</taxon>
        <taxon>Rosales</taxon>
        <taxon>Rosaceae</taxon>
        <taxon>Rosoideae</taxon>
        <taxon>Rosoideae incertae sedis</taxon>
        <taxon>Rosa</taxon>
    </lineage>
</organism>
<dbReference type="OMA" id="RVIWAFD"/>
<keyword evidence="8" id="KW-0408">Iron</keyword>
<dbReference type="InterPro" id="IPR002401">
    <property type="entry name" value="Cyt_P450_E_grp-I"/>
</dbReference>
<dbReference type="PRINTS" id="PR00385">
    <property type="entry name" value="P450"/>
</dbReference>
<sequence>MNSLGGLVTTISSFLCAFLLLALIKILHKLWWTPIRIQKLMALQGIKGPSYRSIHGNTKEISEMKREAMSRRLTNFSHDIFSRVQPHIHSWNKTYGKNFVQWYGCQAQLVISEPELIKEILNKKDAYPKRKLLPLMKKIFGEGLATTTDPEKWEKLRKQANHAFHGDSLKGSSCLSLFTVVSMIPTMIDSTETMLQRWKSHDGKEIEVYEEFRLLTSEVISKTAFGNSYFEGKNIFDMFNKLCSLLLKTSFKIRFPGISFLVKLVLQDESFNSILSILGALCVLPILMYMVSINFCSKFFKTSYEIESEKLEKGIHDSIVEIAKKREKETMTGGEDNFGNDFLGLLLKAHHGANDKQRISVNELVDECKIFYFAGHETTNALLAWTILLALHPDWQEEARKEVLQSFGKQTPDPDGLAKLKTMSMIINETLRLYAPVISYDRRVEREVRLGNLIIPAGFELYISSLALHHEPQFWGEDVHLFKPERFSDGVAKATNNNITAFLPFGH</sequence>
<dbReference type="Gramene" id="PRQ40569">
    <property type="protein sequence ID" value="PRQ40569"/>
    <property type="gene ID" value="RchiOBHm_Chr4g0437431"/>
</dbReference>
<evidence type="ECO:0000256" key="10">
    <source>
        <dbReference type="ARBA" id="ARBA00023136"/>
    </source>
</evidence>
<dbReference type="GO" id="GO:0005506">
    <property type="term" value="F:iron ion binding"/>
    <property type="evidence" value="ECO:0007669"/>
    <property type="project" value="InterPro"/>
</dbReference>
<comment type="subcellular location">
    <subcellularLocation>
        <location evidence="1">Membrane</location>
        <topology evidence="1">Single-pass membrane protein</topology>
    </subcellularLocation>
</comment>
<comment type="caution">
    <text evidence="12">The sequence shown here is derived from an EMBL/GenBank/DDBJ whole genome shotgun (WGS) entry which is preliminary data.</text>
</comment>
<keyword evidence="5" id="KW-0479">Metal-binding</keyword>
<dbReference type="Proteomes" id="UP000238479">
    <property type="component" value="Chromosome 4"/>
</dbReference>
<evidence type="ECO:0000256" key="11">
    <source>
        <dbReference type="SAM" id="Phobius"/>
    </source>
</evidence>
<dbReference type="PRINTS" id="PR00463">
    <property type="entry name" value="EP450I"/>
</dbReference>
<evidence type="ECO:0000256" key="1">
    <source>
        <dbReference type="ARBA" id="ARBA00004167"/>
    </source>
</evidence>
<keyword evidence="3" id="KW-0349">Heme</keyword>
<dbReference type="Pfam" id="PF00067">
    <property type="entry name" value="p450"/>
    <property type="match status" value="1"/>
</dbReference>
<reference evidence="12 13" key="1">
    <citation type="journal article" date="2018" name="Nat. Genet.">
        <title>The Rosa genome provides new insights in the design of modern roses.</title>
        <authorList>
            <person name="Bendahmane M."/>
        </authorList>
    </citation>
    <scope>NUCLEOTIDE SEQUENCE [LARGE SCALE GENOMIC DNA]</scope>
    <source>
        <strain evidence="13">cv. Old Blush</strain>
    </source>
</reference>
<protein>
    <submittedName>
        <fullName evidence="12">Putative cytochrome P450</fullName>
    </submittedName>
</protein>
<dbReference type="PANTHER" id="PTHR24282">
    <property type="entry name" value="CYTOCHROME P450 FAMILY MEMBER"/>
    <property type="match status" value="1"/>
</dbReference>
<dbReference type="InterPro" id="IPR001128">
    <property type="entry name" value="Cyt_P450"/>
</dbReference>
<dbReference type="Gene3D" id="1.10.630.10">
    <property type="entry name" value="Cytochrome P450"/>
    <property type="match status" value="1"/>
</dbReference>
<keyword evidence="10 11" id="KW-0472">Membrane</keyword>
<keyword evidence="7" id="KW-0560">Oxidoreductase</keyword>
<dbReference type="InterPro" id="IPR050665">
    <property type="entry name" value="Cytochrome_P450_Monooxygen"/>
</dbReference>
<dbReference type="STRING" id="74649.A0A2P6R2H0"/>
<evidence type="ECO:0000256" key="8">
    <source>
        <dbReference type="ARBA" id="ARBA00023004"/>
    </source>
</evidence>
<dbReference type="AlphaFoldDB" id="A0A2P6R2H0"/>
<evidence type="ECO:0000256" key="3">
    <source>
        <dbReference type="ARBA" id="ARBA00022617"/>
    </source>
</evidence>
<name>A0A2P6R2H0_ROSCH</name>
<keyword evidence="13" id="KW-1185">Reference proteome</keyword>
<evidence type="ECO:0000313" key="12">
    <source>
        <dbReference type="EMBL" id="PRQ40569.1"/>
    </source>
</evidence>